<keyword evidence="1" id="KW-0175">Coiled coil</keyword>
<evidence type="ECO:0000313" key="3">
    <source>
        <dbReference type="EMBL" id="ROT77186.1"/>
    </source>
</evidence>
<keyword evidence="4" id="KW-1185">Reference proteome</keyword>
<feature type="domain" description="Fibrinogen C-terminal" evidence="2">
    <location>
        <begin position="615"/>
        <end position="833"/>
    </location>
</feature>
<organism evidence="3 4">
    <name type="scientific">Penaeus vannamei</name>
    <name type="common">Whiteleg shrimp</name>
    <name type="synonym">Litopenaeus vannamei</name>
    <dbReference type="NCBI Taxonomy" id="6689"/>
    <lineage>
        <taxon>Eukaryota</taxon>
        <taxon>Metazoa</taxon>
        <taxon>Ecdysozoa</taxon>
        <taxon>Arthropoda</taxon>
        <taxon>Crustacea</taxon>
        <taxon>Multicrustacea</taxon>
        <taxon>Malacostraca</taxon>
        <taxon>Eumalacostraca</taxon>
        <taxon>Eucarida</taxon>
        <taxon>Decapoda</taxon>
        <taxon>Dendrobranchiata</taxon>
        <taxon>Penaeoidea</taxon>
        <taxon>Penaeidae</taxon>
        <taxon>Penaeus</taxon>
    </lineage>
</organism>
<dbReference type="SUPFAM" id="SSF56496">
    <property type="entry name" value="Fibrinogen C-terminal domain-like"/>
    <property type="match status" value="1"/>
</dbReference>
<dbReference type="InterPro" id="IPR014716">
    <property type="entry name" value="Fibrinogen_a/b/g_C_1"/>
</dbReference>
<evidence type="ECO:0000259" key="2">
    <source>
        <dbReference type="PROSITE" id="PS51406"/>
    </source>
</evidence>
<dbReference type="PANTHER" id="PTHR19143">
    <property type="entry name" value="FIBRINOGEN/TENASCIN/ANGIOPOEITIN"/>
    <property type="match status" value="1"/>
</dbReference>
<dbReference type="Gene3D" id="3.90.215.10">
    <property type="entry name" value="Gamma Fibrinogen, chain A, domain 1"/>
    <property type="match status" value="1"/>
</dbReference>
<dbReference type="PROSITE" id="PS51406">
    <property type="entry name" value="FIBRINOGEN_C_2"/>
    <property type="match status" value="1"/>
</dbReference>
<dbReference type="InterPro" id="IPR002181">
    <property type="entry name" value="Fibrinogen_a/b/g_C_dom"/>
</dbReference>
<dbReference type="Proteomes" id="UP000283509">
    <property type="component" value="Unassembled WGS sequence"/>
</dbReference>
<sequence length="836" mass="95367">MNGLQEAYPDAPPPRLLCFLPPDSPLVCSAPQCSSLSARGRMLVPLAAFLSLGLLLLPGWSHADDQSSASSEDIATSLVFNQVALAHLLEKAAAKDEKMTTSIQNNTDTVVSMLKALQEEMRAGAVAEVKEAIVQHDRSLQEAVSAFTDEKDALLAELKEAQESKLQTAISDLETGMAAEFKGVLASQESKLQGAISDLKAGVVAELMEAFATQTRNLKGAVSDDVREILMEQRIQADLHHQQTVTHLNDTVHELQSQIQERERTLNETIERAQQAQNKAQQQAQLIQQYETILQRHNDTLQEQNNTLELQNIEMQQMETDLQNLEIQLQETTLELNSIIEERENILNETLDKMQQVHNKLQQKSLLIQHYERTLEQHNETLLEQNDALQLQSDEIQEKEKNIQNLEAKLQQKIGELTSIIQERESRLNETAKKFQQSQNKIKQQSLFIHLFEVTLQQHNETLHEQNDSLRLKSDEIQEKKKIIQELDTKLQQQEQTIQDLELTRQSQKEVILEQKGFIDSKTARLKEQQGILQQRQQTIRQQEEKIEQLSETVQQMEEKLQQHTDSKLQLEEELLSAQLIIDEQNQKITEQENMLTLKESEIFQLGEIISNMSYQDARKPQDCADLHMQGKKKSGKYTIYPKTENESVEVWCNMNEDGPWTSILVRSDEFLHQNFTRSWEQYKNGFGDPSAEYWLGLEALHSITARAPQVLQVTMEDYQGNVYIGGLKSFFVDDEDSGYRLSMNGSHGAGDSMLSNNGQKFSSVDRDNDAFPFVNCAEYFGGGGWWYAGCSAINPTGPLTSRTRPAMHWVIYEPSPQFVRLSKLVLKIQPYDFNF</sequence>
<dbReference type="AlphaFoldDB" id="A0A423TL56"/>
<dbReference type="InterPro" id="IPR036056">
    <property type="entry name" value="Fibrinogen-like_C"/>
</dbReference>
<dbReference type="GO" id="GO:0005615">
    <property type="term" value="C:extracellular space"/>
    <property type="evidence" value="ECO:0007669"/>
    <property type="project" value="TreeGrafter"/>
</dbReference>
<proteinExistence type="predicted"/>
<feature type="coiled-coil region" evidence="1">
    <location>
        <begin position="245"/>
        <end position="602"/>
    </location>
</feature>
<dbReference type="SMART" id="SM00186">
    <property type="entry name" value="FBG"/>
    <property type="match status" value="1"/>
</dbReference>
<comment type="caution">
    <text evidence="3">The sequence shown here is derived from an EMBL/GenBank/DDBJ whole genome shotgun (WGS) entry which is preliminary data.</text>
</comment>
<evidence type="ECO:0000256" key="1">
    <source>
        <dbReference type="SAM" id="Coils"/>
    </source>
</evidence>
<dbReference type="OrthoDB" id="9990035at2759"/>
<dbReference type="Pfam" id="PF00147">
    <property type="entry name" value="Fibrinogen_C"/>
    <property type="match status" value="1"/>
</dbReference>
<reference evidence="3 4" key="2">
    <citation type="submission" date="2019-01" db="EMBL/GenBank/DDBJ databases">
        <title>The decoding of complex shrimp genome reveals the adaptation for benthos swimmer, frequently molting mechanism and breeding impact on genome.</title>
        <authorList>
            <person name="Sun Y."/>
            <person name="Gao Y."/>
            <person name="Yu Y."/>
        </authorList>
    </citation>
    <scope>NUCLEOTIDE SEQUENCE [LARGE SCALE GENOMIC DNA]</scope>
    <source>
        <tissue evidence="3">Muscle</tissue>
    </source>
</reference>
<evidence type="ECO:0000313" key="4">
    <source>
        <dbReference type="Proteomes" id="UP000283509"/>
    </source>
</evidence>
<name>A0A423TL56_PENVA</name>
<gene>
    <name evidence="3" type="ORF">C7M84_004215</name>
</gene>
<protein>
    <recommendedName>
        <fullName evidence="2">Fibrinogen C-terminal domain-containing protein</fullName>
    </recommendedName>
</protein>
<reference evidence="3 4" key="1">
    <citation type="submission" date="2018-04" db="EMBL/GenBank/DDBJ databases">
        <authorList>
            <person name="Zhang X."/>
            <person name="Yuan J."/>
            <person name="Li F."/>
            <person name="Xiang J."/>
        </authorList>
    </citation>
    <scope>NUCLEOTIDE SEQUENCE [LARGE SCALE GENOMIC DNA]</scope>
    <source>
        <tissue evidence="3">Muscle</tissue>
    </source>
</reference>
<accession>A0A423TL56</accession>
<dbReference type="InterPro" id="IPR050373">
    <property type="entry name" value="Fibrinogen_C-term_domain"/>
</dbReference>
<dbReference type="CDD" id="cd00087">
    <property type="entry name" value="FReD"/>
    <property type="match status" value="1"/>
</dbReference>
<dbReference type="EMBL" id="QCYY01001562">
    <property type="protein sequence ID" value="ROT77186.1"/>
    <property type="molecule type" value="Genomic_DNA"/>
</dbReference>